<dbReference type="PROSITE" id="PS51212">
    <property type="entry name" value="WSC"/>
    <property type="match status" value="1"/>
</dbReference>
<feature type="compositionally biased region" description="Polar residues" evidence="1">
    <location>
        <begin position="126"/>
        <end position="146"/>
    </location>
</feature>
<evidence type="ECO:0000313" key="4">
    <source>
        <dbReference type="EMBL" id="KAK0389044.1"/>
    </source>
</evidence>
<keyword evidence="5" id="KW-1185">Reference proteome</keyword>
<evidence type="ECO:0000256" key="1">
    <source>
        <dbReference type="SAM" id="MobiDB-lite"/>
    </source>
</evidence>
<evidence type="ECO:0000259" key="3">
    <source>
        <dbReference type="PROSITE" id="PS51212"/>
    </source>
</evidence>
<feature type="compositionally biased region" description="Low complexity" evidence="1">
    <location>
        <begin position="235"/>
        <end position="247"/>
    </location>
</feature>
<protein>
    <recommendedName>
        <fullName evidence="3">WSC domain-containing protein</fullName>
    </recommendedName>
</protein>
<keyword evidence="2" id="KW-0732">Signal</keyword>
<proteinExistence type="predicted"/>
<gene>
    <name evidence="4" type="ORF">NLU13_2620</name>
</gene>
<feature type="compositionally biased region" description="Polar residues" evidence="1">
    <location>
        <begin position="304"/>
        <end position="313"/>
    </location>
</feature>
<sequence>MIRHLFLCTLMGLSNASPDCSQGFTYHGCAVVDLSSLGNPLVFSDSILSPEACQKACQGHEVAALFPDCCRCGDHLEAVTPINDATCDFACMNDPTVGMCGSTCEPDVSTVYTKSPPEVNSPPTPGNSIVPTPPDDSTASNQNHNSPPAVDTPSGPGVSLPSDDQMPTGDASGYAPGRGPPPNPKSVNPNPGSQAPPAEHLPQDPTTKSPWVSPGPLDPGTSAQTGDTEPVDSAGPQTSTQPQPGGPDASPYEGSPGPLASYTPDQTESPPTPAGSPLRTGESPGSVNAPERPPADTPLMPNAINITDNSPNPDTAPWPDPSSGLITTEGDPPGPSLITGSGATVLTTPAVIWSSTMVVLILISS</sequence>
<comment type="caution">
    <text evidence="4">The sequence shown here is derived from an EMBL/GenBank/DDBJ whole genome shotgun (WGS) entry which is preliminary data.</text>
</comment>
<feature type="domain" description="WSC" evidence="3">
    <location>
        <begin position="23"/>
        <end position="115"/>
    </location>
</feature>
<evidence type="ECO:0000256" key="2">
    <source>
        <dbReference type="SAM" id="SignalP"/>
    </source>
</evidence>
<reference evidence="4" key="1">
    <citation type="submission" date="2022-10" db="EMBL/GenBank/DDBJ databases">
        <title>Determination and structural analysis of whole genome sequence of Sarocladium strictum F4-1.</title>
        <authorList>
            <person name="Hu L."/>
            <person name="Jiang Y."/>
        </authorList>
    </citation>
    <scope>NUCLEOTIDE SEQUENCE</scope>
    <source>
        <strain evidence="4">F4-1</strain>
    </source>
</reference>
<dbReference type="InterPro" id="IPR002889">
    <property type="entry name" value="WSC_carb-bd"/>
</dbReference>
<dbReference type="Proteomes" id="UP001175261">
    <property type="component" value="Unassembled WGS sequence"/>
</dbReference>
<feature type="signal peptide" evidence="2">
    <location>
        <begin position="1"/>
        <end position="16"/>
    </location>
</feature>
<dbReference type="EMBL" id="JAPDFR010000002">
    <property type="protein sequence ID" value="KAK0389044.1"/>
    <property type="molecule type" value="Genomic_DNA"/>
</dbReference>
<name>A0AA39L9P9_SARSR</name>
<dbReference type="SMART" id="SM00321">
    <property type="entry name" value="WSC"/>
    <property type="match status" value="1"/>
</dbReference>
<feature type="region of interest" description="Disordered" evidence="1">
    <location>
        <begin position="111"/>
        <end position="340"/>
    </location>
</feature>
<evidence type="ECO:0000313" key="5">
    <source>
        <dbReference type="Proteomes" id="UP001175261"/>
    </source>
</evidence>
<accession>A0AA39L9P9</accession>
<dbReference type="AlphaFoldDB" id="A0AA39L9P9"/>
<organism evidence="4 5">
    <name type="scientific">Sarocladium strictum</name>
    <name type="common">Black bundle disease fungus</name>
    <name type="synonym">Acremonium strictum</name>
    <dbReference type="NCBI Taxonomy" id="5046"/>
    <lineage>
        <taxon>Eukaryota</taxon>
        <taxon>Fungi</taxon>
        <taxon>Dikarya</taxon>
        <taxon>Ascomycota</taxon>
        <taxon>Pezizomycotina</taxon>
        <taxon>Sordariomycetes</taxon>
        <taxon>Hypocreomycetidae</taxon>
        <taxon>Hypocreales</taxon>
        <taxon>Sarocladiaceae</taxon>
        <taxon>Sarocladium</taxon>
    </lineage>
</organism>
<feature type="chain" id="PRO_5041286750" description="WSC domain-containing protein" evidence="2">
    <location>
        <begin position="17"/>
        <end position="365"/>
    </location>
</feature>